<evidence type="ECO:0000256" key="1">
    <source>
        <dbReference type="PROSITE-ProRule" id="PRU00169"/>
    </source>
</evidence>
<dbReference type="Proteomes" id="UP000601736">
    <property type="component" value="Unassembled WGS sequence"/>
</dbReference>
<dbReference type="PANTHER" id="PTHR44520">
    <property type="entry name" value="RESPONSE REGULATOR RCP1-RELATED"/>
    <property type="match status" value="1"/>
</dbReference>
<proteinExistence type="predicted"/>
<dbReference type="CDD" id="cd17557">
    <property type="entry name" value="REC_Rcp-like"/>
    <property type="match status" value="1"/>
</dbReference>
<dbReference type="PROSITE" id="PS50110">
    <property type="entry name" value="RESPONSE_REGULATORY"/>
    <property type="match status" value="1"/>
</dbReference>
<evidence type="ECO:0000313" key="5">
    <source>
        <dbReference type="Proteomes" id="UP000199561"/>
    </source>
</evidence>
<dbReference type="RefSeq" id="WP_090668926.1">
    <property type="nucleotide sequence ID" value="NZ_CAJNAP010000012.1"/>
</dbReference>
<evidence type="ECO:0000313" key="4">
    <source>
        <dbReference type="EMBL" id="SFM37464.1"/>
    </source>
</evidence>
<gene>
    <name evidence="3" type="ORF">NMYAN_20052</name>
    <name evidence="4" type="ORF">SAMN05421880_11462</name>
</gene>
<dbReference type="OrthoDB" id="9793549at2"/>
<dbReference type="GO" id="GO:0000160">
    <property type="term" value="P:phosphorelay signal transduction system"/>
    <property type="evidence" value="ECO:0007669"/>
    <property type="project" value="InterPro"/>
</dbReference>
<protein>
    <submittedName>
        <fullName evidence="4">Response regulator receiver domain-containing protein</fullName>
    </submittedName>
    <submittedName>
        <fullName evidence="3">Two-component system response regulator</fullName>
    </submittedName>
</protein>
<dbReference type="InterPro" id="IPR001789">
    <property type="entry name" value="Sig_transdc_resp-reg_receiver"/>
</dbReference>
<accession>A0A1I4QBR1</accession>
<feature type="modified residue" description="4-aspartylphosphate" evidence="1">
    <location>
        <position position="70"/>
    </location>
</feature>
<evidence type="ECO:0000313" key="3">
    <source>
        <dbReference type="EMBL" id="CAE6501199.1"/>
    </source>
</evidence>
<dbReference type="STRING" id="52442.SAMN05421880_11462"/>
<dbReference type="InterPro" id="IPR052893">
    <property type="entry name" value="TCS_response_regulator"/>
</dbReference>
<dbReference type="Gene3D" id="3.40.50.2300">
    <property type="match status" value="1"/>
</dbReference>
<name>A0A1I4QBR1_9PROT</name>
<reference evidence="3" key="2">
    <citation type="submission" date="2021-02" db="EMBL/GenBank/DDBJ databases">
        <authorList>
            <person name="Han P."/>
        </authorList>
    </citation>
    <scope>NUCLEOTIDE SEQUENCE</scope>
    <source>
        <strain evidence="3">Nitrosomonas nitrosa 18-3D</strain>
    </source>
</reference>
<evidence type="ECO:0000259" key="2">
    <source>
        <dbReference type="PROSITE" id="PS50110"/>
    </source>
</evidence>
<dbReference type="InterPro" id="IPR011006">
    <property type="entry name" value="CheY-like_superfamily"/>
</dbReference>
<dbReference type="PANTHER" id="PTHR44520:SF1">
    <property type="entry name" value="TWO-COMPONENT SYSTEM REGULATORY PROTEIN"/>
    <property type="match status" value="1"/>
</dbReference>
<reference evidence="4 5" key="1">
    <citation type="submission" date="2016-10" db="EMBL/GenBank/DDBJ databases">
        <authorList>
            <person name="de Groot N.N."/>
        </authorList>
    </citation>
    <scope>NUCLEOTIDE SEQUENCE [LARGE SCALE GENOMIC DNA]</scope>
    <source>
        <strain evidence="4 5">Nm146</strain>
    </source>
</reference>
<feature type="domain" description="Response regulatory" evidence="2">
    <location>
        <begin position="9"/>
        <end position="137"/>
    </location>
</feature>
<dbReference type="SUPFAM" id="SSF52172">
    <property type="entry name" value="CheY-like"/>
    <property type="match status" value="1"/>
</dbReference>
<sequence>MTNNFEQVEILIVEDNPHDYELTARALKKIKLANRIYWVKDGAEALEFIYCSGKYAQRSSMDGLRLILLDLKLPKVDGIQVLAKIKADPATCNIPVVMLTSSQEENDIVESYKLGVNSYIVKPVDFQSFMETVSNAGFYWMLINKIPVN</sequence>
<dbReference type="EMBL" id="FOUF01000014">
    <property type="protein sequence ID" value="SFM37464.1"/>
    <property type="molecule type" value="Genomic_DNA"/>
</dbReference>
<organism evidence="4 5">
    <name type="scientific">Nitrosomonas nitrosa</name>
    <dbReference type="NCBI Taxonomy" id="52442"/>
    <lineage>
        <taxon>Bacteria</taxon>
        <taxon>Pseudomonadati</taxon>
        <taxon>Pseudomonadota</taxon>
        <taxon>Betaproteobacteria</taxon>
        <taxon>Nitrosomonadales</taxon>
        <taxon>Nitrosomonadaceae</taxon>
        <taxon>Nitrosomonas</taxon>
    </lineage>
</organism>
<dbReference type="AlphaFoldDB" id="A0A1I4QBR1"/>
<keyword evidence="5" id="KW-1185">Reference proteome</keyword>
<dbReference type="Proteomes" id="UP000199561">
    <property type="component" value="Unassembled WGS sequence"/>
</dbReference>
<keyword evidence="1" id="KW-0597">Phosphoprotein</keyword>
<dbReference type="EMBL" id="CAJNAP010000012">
    <property type="protein sequence ID" value="CAE6501199.1"/>
    <property type="molecule type" value="Genomic_DNA"/>
</dbReference>
<dbReference type="Pfam" id="PF00072">
    <property type="entry name" value="Response_reg"/>
    <property type="match status" value="1"/>
</dbReference>
<dbReference type="SMART" id="SM00448">
    <property type="entry name" value="REC"/>
    <property type="match status" value="1"/>
</dbReference>